<dbReference type="EC" id="3.1.3.77" evidence="4"/>
<dbReference type="GO" id="GO:0043715">
    <property type="term" value="F:2,3-diketo-5-methylthiopentyl-1-phosphate enolase activity"/>
    <property type="evidence" value="ECO:0007669"/>
    <property type="project" value="UniProtKB-UniRule"/>
</dbReference>
<comment type="pathway">
    <text evidence="4">Amino-acid biosynthesis; L-methionine biosynthesis via salvage pathway; L-methionine from S-methyl-5-thio-alpha-D-ribose 1-phosphate: step 4/6.</text>
</comment>
<dbReference type="EMBL" id="AP025523">
    <property type="protein sequence ID" value="BDE06911.1"/>
    <property type="molecule type" value="Genomic_DNA"/>
</dbReference>
<keyword evidence="4" id="KW-0460">Magnesium</keyword>
<comment type="similarity">
    <text evidence="4">Belongs to the HAD-like hydrolase superfamily. MasA/MtnC family.</text>
</comment>
<dbReference type="GO" id="GO:0019509">
    <property type="term" value="P:L-methionine salvage from methylthioadenosine"/>
    <property type="evidence" value="ECO:0007669"/>
    <property type="project" value="UniProtKB-UniRule"/>
</dbReference>
<dbReference type="GO" id="GO:0043874">
    <property type="term" value="F:acireductone synthase activity"/>
    <property type="evidence" value="ECO:0007669"/>
    <property type="project" value="UniProtKB-EC"/>
</dbReference>
<reference evidence="5 6" key="1">
    <citation type="journal article" date="2022" name="ISME Commun">
        <title>Vulcanimicrobium alpinus gen. nov. sp. nov., the first cultivated representative of the candidate phylum 'Eremiobacterota', is a metabolically versatile aerobic anoxygenic phototroph.</title>
        <authorList>
            <person name="Yabe S."/>
            <person name="Muto K."/>
            <person name="Abe K."/>
            <person name="Yokota A."/>
            <person name="Staudigel H."/>
            <person name="Tebo B.M."/>
        </authorList>
    </citation>
    <scope>NUCLEOTIDE SEQUENCE [LARGE SCALE GENOMIC DNA]</scope>
    <source>
        <strain evidence="5 6">WC8-2</strain>
    </source>
</reference>
<name>A0AAN2CAB2_UNVUL</name>
<keyword evidence="6" id="KW-1185">Reference proteome</keyword>
<dbReference type="CDD" id="cd01629">
    <property type="entry name" value="HAD_EP"/>
    <property type="match status" value="1"/>
</dbReference>
<comment type="catalytic activity">
    <reaction evidence="4">
        <text>5-methylsulfanyl-2,3-dioxopentyl phosphate + H2O = 1,2-dihydroxy-5-(methylsulfanyl)pent-1-en-3-one + phosphate</text>
        <dbReference type="Rhea" id="RHEA:21700"/>
        <dbReference type="ChEBI" id="CHEBI:15377"/>
        <dbReference type="ChEBI" id="CHEBI:43474"/>
        <dbReference type="ChEBI" id="CHEBI:49252"/>
        <dbReference type="ChEBI" id="CHEBI:58828"/>
        <dbReference type="EC" id="3.1.3.77"/>
    </reaction>
</comment>
<dbReference type="AlphaFoldDB" id="A0AAN2CAB2"/>
<gene>
    <name evidence="4 5" type="primary">mtnC</name>
    <name evidence="5" type="ORF">WPS_21870</name>
</gene>
<comment type="cofactor">
    <cofactor evidence="4">
        <name>Mg(2+)</name>
        <dbReference type="ChEBI" id="CHEBI:18420"/>
    </cofactor>
    <text evidence="4">Binds 1 Mg(2+) ion per subunit.</text>
</comment>
<dbReference type="InterPro" id="IPR036412">
    <property type="entry name" value="HAD-like_sf"/>
</dbReference>
<evidence type="ECO:0000256" key="3">
    <source>
        <dbReference type="ARBA" id="ARBA00023167"/>
    </source>
</evidence>
<dbReference type="GO" id="GO:0000287">
    <property type="term" value="F:magnesium ion binding"/>
    <property type="evidence" value="ECO:0007669"/>
    <property type="project" value="UniProtKB-UniRule"/>
</dbReference>
<evidence type="ECO:0000256" key="1">
    <source>
        <dbReference type="ARBA" id="ARBA00022605"/>
    </source>
</evidence>
<keyword evidence="2 4" id="KW-0378">Hydrolase</keyword>
<comment type="function">
    <text evidence="4">Bifunctional enzyme that catalyzes the enolization of 2,3-diketo-5-methylthiopentyl-1-phosphate (DK-MTP-1-P) into the intermediate 2-hydroxy-3-keto-5-methylthiopentenyl-1-phosphate (HK-MTPenyl-1-P), which is then dephosphorylated to form the acireductone 1,2-dihydroxy-3-keto-5-methylthiopentene (DHK-MTPene).</text>
</comment>
<dbReference type="SFLD" id="SFLDF00044">
    <property type="entry name" value="enolase-phosphatase"/>
    <property type="match status" value="1"/>
</dbReference>
<keyword evidence="4" id="KW-0479">Metal-binding</keyword>
<dbReference type="PANTHER" id="PTHR20371">
    <property type="entry name" value="ENOLASE-PHOSPHATASE E1"/>
    <property type="match status" value="1"/>
</dbReference>
<organism evidence="5 6">
    <name type="scientific">Vulcanimicrobium alpinum</name>
    <dbReference type="NCBI Taxonomy" id="3016050"/>
    <lineage>
        <taxon>Bacteria</taxon>
        <taxon>Bacillati</taxon>
        <taxon>Vulcanimicrobiota</taxon>
        <taxon>Vulcanimicrobiia</taxon>
        <taxon>Vulcanimicrobiales</taxon>
        <taxon>Vulcanimicrobiaceae</taxon>
        <taxon>Vulcanimicrobium</taxon>
    </lineage>
</organism>
<dbReference type="SFLD" id="SFLDS00003">
    <property type="entry name" value="Haloacid_Dehalogenase"/>
    <property type="match status" value="1"/>
</dbReference>
<dbReference type="Gene3D" id="1.10.720.60">
    <property type="match status" value="1"/>
</dbReference>
<keyword evidence="3 4" id="KW-0486">Methionine biosynthesis</keyword>
<dbReference type="GO" id="GO:0043716">
    <property type="term" value="F:2-hydroxy-3-keto-5-methylthiopentenyl-1-phosphate phosphatase activity"/>
    <property type="evidence" value="ECO:0007669"/>
    <property type="project" value="UniProtKB-UniRule"/>
</dbReference>
<evidence type="ECO:0000313" key="5">
    <source>
        <dbReference type="EMBL" id="BDE06911.1"/>
    </source>
</evidence>
<dbReference type="SUPFAM" id="SSF56784">
    <property type="entry name" value="HAD-like"/>
    <property type="match status" value="1"/>
</dbReference>
<dbReference type="InterPro" id="IPR023943">
    <property type="entry name" value="Enolase-ppase_E1"/>
</dbReference>
<accession>A0AAN2CAB2</accession>
<comment type="pathway">
    <text evidence="4">Amino-acid biosynthesis; L-methionine biosynthesis via salvage pathway; L-methionine from S-methyl-5-thio-alpha-D-ribose 1-phosphate: step 3/6.</text>
</comment>
<dbReference type="Proteomes" id="UP001317532">
    <property type="component" value="Chromosome"/>
</dbReference>
<evidence type="ECO:0000256" key="2">
    <source>
        <dbReference type="ARBA" id="ARBA00022801"/>
    </source>
</evidence>
<dbReference type="Pfam" id="PF00702">
    <property type="entry name" value="Hydrolase"/>
    <property type="match status" value="1"/>
</dbReference>
<sequence>MTRTTIAARAVVVDIEGTTSTIRFVHDVLFPYADEHLDEYVAAHRGEPAVAQAMRESAAIINAEDGGDAARSLDDATILRHLHRWIAEDRKVTPLKTLQGLIWKKGYEKTGLRGHLYPDAAEGLRRWHDGGAKLYVYSSGSIAAQKTLFANSTEGDLSPIFSGYFDTTTGPKREAESYRKIAAAVGLAPAELLFLSDVDAELDAAREVGFQTIRLLRDADTPPGATTTHAAATDFRAIDVVPPR</sequence>
<proteinExistence type="inferred from homology"/>
<evidence type="ECO:0000313" key="6">
    <source>
        <dbReference type="Proteomes" id="UP001317532"/>
    </source>
</evidence>
<dbReference type="NCBIfam" id="TIGR01691">
    <property type="entry name" value="enolase-ppase"/>
    <property type="match status" value="1"/>
</dbReference>
<dbReference type="PANTHER" id="PTHR20371:SF1">
    <property type="entry name" value="ENOLASE-PHOSPHATASE E1"/>
    <property type="match status" value="1"/>
</dbReference>
<protein>
    <recommendedName>
        <fullName evidence="4">Enolase-phosphatase E1</fullName>
        <ecNumber evidence="4">3.1.3.77</ecNumber>
    </recommendedName>
    <alternativeName>
        <fullName evidence="4">2,3-diketo-5-methylthio-1-phosphopentane phosphatase</fullName>
    </alternativeName>
</protein>
<dbReference type="SFLD" id="SFLDG01133">
    <property type="entry name" value="C1.5.4:_Enolase-phosphatase_Li"/>
    <property type="match status" value="1"/>
</dbReference>
<dbReference type="SFLD" id="SFLDG01129">
    <property type="entry name" value="C1.5:_HAD__Beta-PGM__Phosphata"/>
    <property type="match status" value="1"/>
</dbReference>
<keyword evidence="1 4" id="KW-0028">Amino-acid biosynthesis</keyword>
<dbReference type="RefSeq" id="WP_317994542.1">
    <property type="nucleotide sequence ID" value="NZ_AP025523.1"/>
</dbReference>
<dbReference type="InterPro" id="IPR023214">
    <property type="entry name" value="HAD_sf"/>
</dbReference>
<dbReference type="Gene3D" id="3.40.50.1000">
    <property type="entry name" value="HAD superfamily/HAD-like"/>
    <property type="match status" value="1"/>
</dbReference>
<dbReference type="HAMAP" id="MF_01681">
    <property type="entry name" value="Salvage_MtnC"/>
    <property type="match status" value="1"/>
</dbReference>
<dbReference type="KEGG" id="vab:WPS_21870"/>
<comment type="subunit">
    <text evidence="4">Monomer.</text>
</comment>
<evidence type="ECO:0000256" key="4">
    <source>
        <dbReference type="HAMAP-Rule" id="MF_01681"/>
    </source>
</evidence>